<dbReference type="GO" id="GO:0003677">
    <property type="term" value="F:DNA binding"/>
    <property type="evidence" value="ECO:0007669"/>
    <property type="project" value="InterPro"/>
</dbReference>
<dbReference type="PROSITE" id="PS51736">
    <property type="entry name" value="RECOMBINASES_3"/>
    <property type="match status" value="1"/>
</dbReference>
<accession>A0A426DL19</accession>
<evidence type="ECO:0000313" key="5">
    <source>
        <dbReference type="Proteomes" id="UP000274920"/>
    </source>
</evidence>
<evidence type="ECO:0000259" key="2">
    <source>
        <dbReference type="PROSITE" id="PS51736"/>
    </source>
</evidence>
<protein>
    <submittedName>
        <fullName evidence="4">Site-specific recombinase</fullName>
    </submittedName>
</protein>
<dbReference type="InterPro" id="IPR025827">
    <property type="entry name" value="Zn_ribbon_recom_dom"/>
</dbReference>
<dbReference type="InterPro" id="IPR036162">
    <property type="entry name" value="Resolvase-like_N_sf"/>
</dbReference>
<dbReference type="SUPFAM" id="SSF53041">
    <property type="entry name" value="Resolvase-like"/>
    <property type="match status" value="1"/>
</dbReference>
<dbReference type="Gene3D" id="3.40.50.1390">
    <property type="entry name" value="Resolvase, N-terminal catalytic domain"/>
    <property type="match status" value="1"/>
</dbReference>
<name>A0A426DL19_9FIRM</name>
<feature type="domain" description="Resolvase/invertase-type recombinase catalytic" evidence="2">
    <location>
        <begin position="44"/>
        <end position="194"/>
    </location>
</feature>
<dbReference type="InterPro" id="IPR006119">
    <property type="entry name" value="Resolv_N"/>
</dbReference>
<gene>
    <name evidence="4" type="ORF">EBB54_20465</name>
</gene>
<proteinExistence type="predicted"/>
<sequence length="582" mass="65511">MWRAGSVRGWKGCLPEGRRSDMARKSRKKLNGAVGKVEKAVLFRAGLYARLSYESGVNRERGTIETQMELMRGFVEGAEDIVVQETYSDASFTGTTFERPGFERMMGDIRDGKINCVIVKDLSRLGRNYVEAGNYIERVFPFLDVRFISVNDGFDSFRCGTDLSMPLKNIVNEYYAKDISRKVTSALNTARAEGKFVIKLAPYGYLKSPEDKQSLVVDGETAGVVKRIFRLFLEGNGYGRIAGILNGEGIPCPEVYRKSRGLPVTGHKGCVEWTGIVVKRLLSNEYYTGDSVHGKTGGKLFGGGSGGGEDAGGYVVRDTHEALVSRVDFDRVQEMKAEQARVYNGKRAEGRRCAAGRNKFKKKVVCSDCGKTMYLFRAVSQEGDKFFYGCSSHNRSRKVCPYRHKVMLEDLEAAVFGVIRSHMDACLDAERLVRKLNAGRQGMERYRLMSRQAERIRERMRQAAGKKAGLYADFAERLIDGKEYAALSERYTKEAEALSAELERLLEERERYERDFHIEEGWEKTVRGFLGERELTQGMVDAFVTRVSVDRDGNCEVVLAYDDMLAELLGAVREREAENDEG</sequence>
<dbReference type="Pfam" id="PF13408">
    <property type="entry name" value="Zn_ribbon_recom"/>
    <property type="match status" value="1"/>
</dbReference>
<keyword evidence="5" id="KW-1185">Reference proteome</keyword>
<dbReference type="PANTHER" id="PTHR30461">
    <property type="entry name" value="DNA-INVERTASE FROM LAMBDOID PROPHAGE"/>
    <property type="match status" value="1"/>
</dbReference>
<dbReference type="Pfam" id="PF00239">
    <property type="entry name" value="Resolvase"/>
    <property type="match status" value="1"/>
</dbReference>
<dbReference type="InterPro" id="IPR038109">
    <property type="entry name" value="DNA_bind_recomb_sf"/>
</dbReference>
<dbReference type="AlphaFoldDB" id="A0A426DL19"/>
<feature type="coiled-coil region" evidence="1">
    <location>
        <begin position="488"/>
        <end position="515"/>
    </location>
</feature>
<keyword evidence="1" id="KW-0175">Coiled coil</keyword>
<dbReference type="EMBL" id="RHJS01000002">
    <property type="protein sequence ID" value="RRK33455.1"/>
    <property type="molecule type" value="Genomic_DNA"/>
</dbReference>
<dbReference type="InterPro" id="IPR011109">
    <property type="entry name" value="DNA_bind_recombinase_dom"/>
</dbReference>
<dbReference type="Pfam" id="PF07508">
    <property type="entry name" value="Recombinase"/>
    <property type="match status" value="1"/>
</dbReference>
<feature type="domain" description="Recombinase" evidence="3">
    <location>
        <begin position="202"/>
        <end position="342"/>
    </location>
</feature>
<reference evidence="4" key="1">
    <citation type="submission" date="2018-10" db="EMBL/GenBank/DDBJ databases">
        <title>Schaedlerella arabinophila gen. nov. sp. nov., isolated from the mouse intestinal tract and comparative analysis with the genome of the closely related altered Schaedler flora strain ASF502.</title>
        <authorList>
            <person name="Miyake S."/>
            <person name="Soh M."/>
            <person name="Seedorf H."/>
        </authorList>
    </citation>
    <scope>NUCLEOTIDE SEQUENCE [LARGE SCALE GENOMIC DNA]</scope>
    <source>
        <strain evidence="4">DSM 106076</strain>
    </source>
</reference>
<dbReference type="SMART" id="SM00857">
    <property type="entry name" value="Resolvase"/>
    <property type="match status" value="1"/>
</dbReference>
<evidence type="ECO:0000256" key="1">
    <source>
        <dbReference type="SAM" id="Coils"/>
    </source>
</evidence>
<dbReference type="GO" id="GO:0000150">
    <property type="term" value="F:DNA strand exchange activity"/>
    <property type="evidence" value="ECO:0007669"/>
    <property type="project" value="InterPro"/>
</dbReference>
<dbReference type="Proteomes" id="UP000274920">
    <property type="component" value="Unassembled WGS sequence"/>
</dbReference>
<organism evidence="4 5">
    <name type="scientific">Schaedlerella arabinosiphila</name>
    <dbReference type="NCBI Taxonomy" id="2044587"/>
    <lineage>
        <taxon>Bacteria</taxon>
        <taxon>Bacillati</taxon>
        <taxon>Bacillota</taxon>
        <taxon>Clostridia</taxon>
        <taxon>Lachnospirales</taxon>
        <taxon>Lachnospiraceae</taxon>
        <taxon>Schaedlerella</taxon>
    </lineage>
</organism>
<comment type="caution">
    <text evidence="4">The sequence shown here is derived from an EMBL/GenBank/DDBJ whole genome shotgun (WGS) entry which is preliminary data.</text>
</comment>
<evidence type="ECO:0000259" key="3">
    <source>
        <dbReference type="PROSITE" id="PS51737"/>
    </source>
</evidence>
<evidence type="ECO:0000313" key="4">
    <source>
        <dbReference type="EMBL" id="RRK33455.1"/>
    </source>
</evidence>
<dbReference type="Gene3D" id="3.90.1750.20">
    <property type="entry name" value="Putative Large Serine Recombinase, Chain B, Domain 2"/>
    <property type="match status" value="1"/>
</dbReference>
<dbReference type="PANTHER" id="PTHR30461:SF23">
    <property type="entry name" value="DNA RECOMBINASE-RELATED"/>
    <property type="match status" value="1"/>
</dbReference>
<dbReference type="InterPro" id="IPR050639">
    <property type="entry name" value="SSR_resolvase"/>
</dbReference>
<dbReference type="PROSITE" id="PS51737">
    <property type="entry name" value="RECOMBINASE_DNA_BIND"/>
    <property type="match status" value="1"/>
</dbReference>